<keyword evidence="22" id="KW-1185">Reference proteome</keyword>
<comment type="catalytic activity">
    <reaction evidence="16">
        <text>ATP + H2O = ADP + phosphate + H(+)</text>
        <dbReference type="Rhea" id="RHEA:13065"/>
        <dbReference type="ChEBI" id="CHEBI:15377"/>
        <dbReference type="ChEBI" id="CHEBI:15378"/>
        <dbReference type="ChEBI" id="CHEBI:30616"/>
        <dbReference type="ChEBI" id="CHEBI:43474"/>
        <dbReference type="ChEBI" id="CHEBI:456216"/>
    </reaction>
    <physiologicalReaction direction="left-to-right" evidence="16">
        <dbReference type="Rhea" id="RHEA:13066"/>
    </physiologicalReaction>
</comment>
<evidence type="ECO:0000256" key="18">
    <source>
        <dbReference type="SAM" id="Coils"/>
    </source>
</evidence>
<keyword evidence="11 17" id="KW-0067">ATP-binding</keyword>
<evidence type="ECO:0000259" key="20">
    <source>
        <dbReference type="PROSITE" id="PS51194"/>
    </source>
</evidence>
<evidence type="ECO:0000256" key="7">
    <source>
        <dbReference type="ARBA" id="ARBA00022741"/>
    </source>
</evidence>
<evidence type="ECO:0000256" key="13">
    <source>
        <dbReference type="ARBA" id="ARBA00023235"/>
    </source>
</evidence>
<dbReference type="EMBL" id="KB201656">
    <property type="protein sequence ID" value="ESO95409.1"/>
    <property type="molecule type" value="Genomic_DNA"/>
</dbReference>
<dbReference type="PANTHER" id="PTHR13710">
    <property type="entry name" value="DNA HELICASE RECQ FAMILY MEMBER"/>
    <property type="match status" value="1"/>
</dbReference>
<accession>V4C1T0</accession>
<comment type="cofactor">
    <cofactor evidence="2">
        <name>Mg(2+)</name>
        <dbReference type="ChEBI" id="CHEBI:18420"/>
    </cofactor>
</comment>
<dbReference type="PROSITE" id="PS51194">
    <property type="entry name" value="HELICASE_CTER"/>
    <property type="match status" value="1"/>
</dbReference>
<keyword evidence="13" id="KW-0413">Isomerase</keyword>
<keyword evidence="10" id="KW-0862">Zinc</keyword>
<dbReference type="InterPro" id="IPR014001">
    <property type="entry name" value="Helicase_ATP-bd"/>
</dbReference>
<sequence length="603" mass="68726">MASLALSFRAKEKNCFSQSSYLIEFAFYAFAVYKENLKEVKEELNEVGKLIEDLLTRQSDLLEKKKSLEQIIQEHNETSKNVNSDWSKEDFPWSEELNTTLKDVFKLDKLRPMQLQTMNITMAGKDCMLIMPTGGGKSLCFQLPAVLSKGITLVVSPLISLMEDQLMALKTLDIDSTTFNSNTSTADAKTIQTAMTDPNSTLKLLYVTPEKLAKSKRFMNKLEKMYEMGRFSRLVIDEVHCCSQWGHDFRPDFKFLGIMKRQFPTVPILGLTATATLKVLDDVKNILNIPHCQLLRASFNRPNLYYEIRTKPSSFSDTMTEIKTLIQTRFSGQSGIVYCFSKKDCEEVTIDLQKNGIPTGCYHANLTGPERSRVHEKWSKGKILVVVATIAFGMGIDKPDVRFVIHHSISKSIENLYQESGRAGRDDKKSCCIVYYRLADVFRQSCMVFTEQTGLKCLYGILAYCLNVKRCRRSMIAEHFGELWDSSHCNGMCDHCDPNSVCKYFPQSNMTTHCRNILLILQQAAETDQKLTALKLIDAWFGKGPASLRVSDIKEKNITVEKAEKIIGFMLLNDYLKEEFHFTAYTTISYMKHGKARLNCSKE</sequence>
<dbReference type="FunFam" id="3.40.50.300:FF:000596">
    <property type="entry name" value="ATP-dependent DNA helicase"/>
    <property type="match status" value="1"/>
</dbReference>
<protein>
    <recommendedName>
        <fullName evidence="17">ATP-dependent DNA helicase</fullName>
        <ecNumber evidence="17">5.6.2.4</ecNumber>
    </recommendedName>
</protein>
<evidence type="ECO:0000256" key="1">
    <source>
        <dbReference type="ARBA" id="ARBA00001936"/>
    </source>
</evidence>
<dbReference type="GO" id="GO:0043138">
    <property type="term" value="F:3'-5' DNA helicase activity"/>
    <property type="evidence" value="ECO:0007669"/>
    <property type="project" value="UniProtKB-EC"/>
</dbReference>
<comment type="cofactor">
    <cofactor evidence="1">
        <name>Mn(2+)</name>
        <dbReference type="ChEBI" id="CHEBI:29035"/>
    </cofactor>
</comment>
<evidence type="ECO:0000256" key="16">
    <source>
        <dbReference type="ARBA" id="ARBA00048778"/>
    </source>
</evidence>
<comment type="subcellular location">
    <subcellularLocation>
        <location evidence="4 17">Nucleus</location>
    </subcellularLocation>
</comment>
<dbReference type="SMART" id="SM00490">
    <property type="entry name" value="HELICc"/>
    <property type="match status" value="1"/>
</dbReference>
<keyword evidence="18" id="KW-0175">Coiled coil</keyword>
<dbReference type="InterPro" id="IPR004589">
    <property type="entry name" value="DNA_helicase_ATP-dep_RecQ"/>
</dbReference>
<feature type="coiled-coil region" evidence="18">
    <location>
        <begin position="30"/>
        <end position="85"/>
    </location>
</feature>
<organism evidence="21 22">
    <name type="scientific">Lottia gigantea</name>
    <name type="common">Giant owl limpet</name>
    <dbReference type="NCBI Taxonomy" id="225164"/>
    <lineage>
        <taxon>Eukaryota</taxon>
        <taxon>Metazoa</taxon>
        <taxon>Spiralia</taxon>
        <taxon>Lophotrochozoa</taxon>
        <taxon>Mollusca</taxon>
        <taxon>Gastropoda</taxon>
        <taxon>Patellogastropoda</taxon>
        <taxon>Lottioidea</taxon>
        <taxon>Lottiidae</taxon>
        <taxon>Lottia</taxon>
    </lineage>
</organism>
<evidence type="ECO:0000256" key="10">
    <source>
        <dbReference type="ARBA" id="ARBA00022833"/>
    </source>
</evidence>
<dbReference type="GO" id="GO:0046872">
    <property type="term" value="F:metal ion binding"/>
    <property type="evidence" value="ECO:0007669"/>
    <property type="project" value="UniProtKB-KW"/>
</dbReference>
<dbReference type="SUPFAM" id="SSF52540">
    <property type="entry name" value="P-loop containing nucleoside triphosphate hydrolases"/>
    <property type="match status" value="2"/>
</dbReference>
<evidence type="ECO:0000256" key="14">
    <source>
        <dbReference type="ARBA" id="ARBA00023242"/>
    </source>
</evidence>
<dbReference type="InterPro" id="IPR002464">
    <property type="entry name" value="DNA/RNA_helicase_DEAH_CS"/>
</dbReference>
<evidence type="ECO:0000256" key="6">
    <source>
        <dbReference type="ARBA" id="ARBA00022723"/>
    </source>
</evidence>
<evidence type="ECO:0000256" key="3">
    <source>
        <dbReference type="ARBA" id="ARBA00001947"/>
    </source>
</evidence>
<keyword evidence="12" id="KW-0238">DNA-binding</keyword>
<dbReference type="Pfam" id="PF00271">
    <property type="entry name" value="Helicase_C"/>
    <property type="match status" value="1"/>
</dbReference>
<dbReference type="InterPro" id="IPR001650">
    <property type="entry name" value="Helicase_C-like"/>
</dbReference>
<comment type="similarity">
    <text evidence="5 17">Belongs to the helicase family. RecQ subfamily.</text>
</comment>
<evidence type="ECO:0000256" key="12">
    <source>
        <dbReference type="ARBA" id="ARBA00023125"/>
    </source>
</evidence>
<keyword evidence="14 17" id="KW-0539">Nucleus</keyword>
<dbReference type="Gene3D" id="3.40.50.300">
    <property type="entry name" value="P-loop containing nucleotide triphosphate hydrolases"/>
    <property type="match status" value="2"/>
</dbReference>
<dbReference type="STRING" id="225164.V4C1T0"/>
<dbReference type="PROSITE" id="PS00690">
    <property type="entry name" value="DEAH_ATP_HELICASE"/>
    <property type="match status" value="1"/>
</dbReference>
<evidence type="ECO:0000313" key="22">
    <source>
        <dbReference type="Proteomes" id="UP000030746"/>
    </source>
</evidence>
<dbReference type="AlphaFoldDB" id="V4C1T0"/>
<feature type="domain" description="Helicase ATP-binding" evidence="19">
    <location>
        <begin position="118"/>
        <end position="293"/>
    </location>
</feature>
<dbReference type="OrthoDB" id="10261556at2759"/>
<dbReference type="CDD" id="cd18794">
    <property type="entry name" value="SF2_C_RecQ"/>
    <property type="match status" value="1"/>
</dbReference>
<keyword evidence="6" id="KW-0479">Metal-binding</keyword>
<dbReference type="GO" id="GO:0003677">
    <property type="term" value="F:DNA binding"/>
    <property type="evidence" value="ECO:0007669"/>
    <property type="project" value="UniProtKB-KW"/>
</dbReference>
<dbReference type="PROSITE" id="PS51192">
    <property type="entry name" value="HELICASE_ATP_BIND_1"/>
    <property type="match status" value="1"/>
</dbReference>
<evidence type="ECO:0000256" key="5">
    <source>
        <dbReference type="ARBA" id="ARBA00005446"/>
    </source>
</evidence>
<dbReference type="KEGG" id="lgi:LOTGIDRAFT_117210"/>
<dbReference type="HOGENOM" id="CLU_001103_12_5_1"/>
<keyword evidence="7 17" id="KW-0547">Nucleotide-binding</keyword>
<evidence type="ECO:0000256" key="11">
    <source>
        <dbReference type="ARBA" id="ARBA00022840"/>
    </source>
</evidence>
<gene>
    <name evidence="21" type="ORF">LOTGIDRAFT_117210</name>
</gene>
<dbReference type="PANTHER" id="PTHR13710:SF105">
    <property type="entry name" value="ATP-DEPENDENT DNA HELICASE Q1"/>
    <property type="match status" value="1"/>
</dbReference>
<dbReference type="SMART" id="SM00487">
    <property type="entry name" value="DEXDc"/>
    <property type="match status" value="1"/>
</dbReference>
<comment type="catalytic activity">
    <reaction evidence="15 17">
        <text>Couples ATP hydrolysis with the unwinding of duplex DNA by translocating in the 3'-5' direction.</text>
        <dbReference type="EC" id="5.6.2.4"/>
    </reaction>
</comment>
<evidence type="ECO:0000256" key="4">
    <source>
        <dbReference type="ARBA" id="ARBA00004123"/>
    </source>
</evidence>
<reference evidence="21 22" key="1">
    <citation type="journal article" date="2013" name="Nature">
        <title>Insights into bilaterian evolution from three spiralian genomes.</title>
        <authorList>
            <person name="Simakov O."/>
            <person name="Marletaz F."/>
            <person name="Cho S.J."/>
            <person name="Edsinger-Gonzales E."/>
            <person name="Havlak P."/>
            <person name="Hellsten U."/>
            <person name="Kuo D.H."/>
            <person name="Larsson T."/>
            <person name="Lv J."/>
            <person name="Arendt D."/>
            <person name="Savage R."/>
            <person name="Osoegawa K."/>
            <person name="de Jong P."/>
            <person name="Grimwood J."/>
            <person name="Chapman J.A."/>
            <person name="Shapiro H."/>
            <person name="Aerts A."/>
            <person name="Otillar R.P."/>
            <person name="Terry A.Y."/>
            <person name="Boore J.L."/>
            <person name="Grigoriev I.V."/>
            <person name="Lindberg D.R."/>
            <person name="Seaver E.C."/>
            <person name="Weisblat D.A."/>
            <person name="Putnam N.H."/>
            <person name="Rokhsar D.S."/>
        </authorList>
    </citation>
    <scope>NUCLEOTIDE SEQUENCE [LARGE SCALE GENOMIC DNA]</scope>
</reference>
<dbReference type="Proteomes" id="UP000030746">
    <property type="component" value="Unassembled WGS sequence"/>
</dbReference>
<keyword evidence="8 17" id="KW-0378">Hydrolase</keyword>
<dbReference type="EC" id="5.6.2.4" evidence="17"/>
<feature type="domain" description="Helicase C-terminal" evidence="20">
    <location>
        <begin position="318"/>
        <end position="469"/>
    </location>
</feature>
<dbReference type="InterPro" id="IPR027417">
    <property type="entry name" value="P-loop_NTPase"/>
</dbReference>
<dbReference type="Pfam" id="PF16124">
    <property type="entry name" value="RecQ_Zn_bind"/>
    <property type="match status" value="1"/>
</dbReference>
<dbReference type="InterPro" id="IPR011545">
    <property type="entry name" value="DEAD/DEAH_box_helicase_dom"/>
</dbReference>
<dbReference type="GO" id="GO:0005694">
    <property type="term" value="C:chromosome"/>
    <property type="evidence" value="ECO:0007669"/>
    <property type="project" value="TreeGrafter"/>
</dbReference>
<dbReference type="InterPro" id="IPR036388">
    <property type="entry name" value="WH-like_DNA-bd_sf"/>
</dbReference>
<keyword evidence="9 17" id="KW-0347">Helicase</keyword>
<dbReference type="OMA" id="FKLSTMV"/>
<comment type="cofactor">
    <cofactor evidence="3">
        <name>Zn(2+)</name>
        <dbReference type="ChEBI" id="CHEBI:29105"/>
    </cofactor>
</comment>
<dbReference type="CDD" id="cd18015">
    <property type="entry name" value="DEXHc_RecQ1"/>
    <property type="match status" value="1"/>
</dbReference>
<dbReference type="InterPro" id="IPR032284">
    <property type="entry name" value="RecQ_Zn-bd"/>
</dbReference>
<evidence type="ECO:0000256" key="2">
    <source>
        <dbReference type="ARBA" id="ARBA00001946"/>
    </source>
</evidence>
<dbReference type="GO" id="GO:0000724">
    <property type="term" value="P:double-strand break repair via homologous recombination"/>
    <property type="evidence" value="ECO:0007669"/>
    <property type="project" value="TreeGrafter"/>
</dbReference>
<dbReference type="GO" id="GO:0009378">
    <property type="term" value="F:four-way junction helicase activity"/>
    <property type="evidence" value="ECO:0007669"/>
    <property type="project" value="TreeGrafter"/>
</dbReference>
<dbReference type="GO" id="GO:0005524">
    <property type="term" value="F:ATP binding"/>
    <property type="evidence" value="ECO:0007669"/>
    <property type="project" value="UniProtKB-KW"/>
</dbReference>
<dbReference type="RefSeq" id="XP_009053918.1">
    <property type="nucleotide sequence ID" value="XM_009055670.1"/>
</dbReference>
<dbReference type="GO" id="GO:0005737">
    <property type="term" value="C:cytoplasm"/>
    <property type="evidence" value="ECO:0007669"/>
    <property type="project" value="TreeGrafter"/>
</dbReference>
<dbReference type="CTD" id="20231470"/>
<proteinExistence type="inferred from homology"/>
<dbReference type="Pfam" id="PF00270">
    <property type="entry name" value="DEAD"/>
    <property type="match status" value="1"/>
</dbReference>
<evidence type="ECO:0000256" key="15">
    <source>
        <dbReference type="ARBA" id="ARBA00034617"/>
    </source>
</evidence>
<dbReference type="GO" id="GO:0016887">
    <property type="term" value="F:ATP hydrolysis activity"/>
    <property type="evidence" value="ECO:0007669"/>
    <property type="project" value="RHEA"/>
</dbReference>
<dbReference type="FunFam" id="3.40.50.300:FF:000752">
    <property type="entry name" value="ATP-dependent DNA helicase"/>
    <property type="match status" value="1"/>
</dbReference>
<evidence type="ECO:0000256" key="17">
    <source>
        <dbReference type="RuleBase" id="RU364117"/>
    </source>
</evidence>
<dbReference type="GO" id="GO:0005634">
    <property type="term" value="C:nucleus"/>
    <property type="evidence" value="ECO:0007669"/>
    <property type="project" value="UniProtKB-SubCell"/>
</dbReference>
<name>V4C1T0_LOTGI</name>
<evidence type="ECO:0000256" key="8">
    <source>
        <dbReference type="ARBA" id="ARBA00022801"/>
    </source>
</evidence>
<evidence type="ECO:0000313" key="21">
    <source>
        <dbReference type="EMBL" id="ESO95409.1"/>
    </source>
</evidence>
<evidence type="ECO:0000259" key="19">
    <source>
        <dbReference type="PROSITE" id="PS51192"/>
    </source>
</evidence>
<evidence type="ECO:0000256" key="9">
    <source>
        <dbReference type="ARBA" id="ARBA00022806"/>
    </source>
</evidence>
<dbReference type="NCBIfam" id="TIGR00614">
    <property type="entry name" value="recQ_fam"/>
    <property type="match status" value="1"/>
</dbReference>
<dbReference type="Gene3D" id="1.10.10.10">
    <property type="entry name" value="Winged helix-like DNA-binding domain superfamily/Winged helix DNA-binding domain"/>
    <property type="match status" value="1"/>
</dbReference>
<dbReference type="GeneID" id="20231470"/>